<sequence length="192" mass="20764">KTLDMVARFRRSNDQTPVILMGYFNPIYQYGPARFVTDAVESGVDGLILVDLPPEEDDELCDPARTAGLHWVRLVTPTSDEERLKTVLKNSSGFLYYVSIAGITGTRSAAVSAVGDAEARLRSHTGLPIAVGFGINTPDQVRDTVEVADSAVVGSAIIREIEKNLDDTGAARPELLENVSSLVRTLAEGPRH</sequence>
<dbReference type="GO" id="GO:0005829">
    <property type="term" value="C:cytosol"/>
    <property type="evidence" value="ECO:0007669"/>
    <property type="project" value="TreeGrafter"/>
</dbReference>
<keyword evidence="5" id="KW-0822">Tryptophan biosynthesis</keyword>
<dbReference type="GO" id="GO:0004834">
    <property type="term" value="F:tryptophan synthase activity"/>
    <property type="evidence" value="ECO:0007669"/>
    <property type="project" value="UniProtKB-EC"/>
</dbReference>
<dbReference type="SUPFAM" id="SSF51366">
    <property type="entry name" value="Ribulose-phoshate binding barrel"/>
    <property type="match status" value="1"/>
</dbReference>
<comment type="pathway">
    <text evidence="1">Amino-acid biosynthesis; L-tryptophan biosynthesis; L-tryptophan from chorismate: step 5/5.</text>
</comment>
<dbReference type="UniPathway" id="UPA00035">
    <property type="reaction ID" value="UER00044"/>
</dbReference>
<comment type="subunit">
    <text evidence="2">Tetramer of two alpha and two beta chains.</text>
</comment>
<dbReference type="PANTHER" id="PTHR43406:SF1">
    <property type="entry name" value="TRYPTOPHAN SYNTHASE ALPHA CHAIN, CHLOROPLASTIC"/>
    <property type="match status" value="1"/>
</dbReference>
<reference evidence="9" key="1">
    <citation type="submission" date="2018-05" db="EMBL/GenBank/DDBJ databases">
        <authorList>
            <person name="Lanie J.A."/>
            <person name="Ng W.-L."/>
            <person name="Kazmierczak K.M."/>
            <person name="Andrzejewski T.M."/>
            <person name="Davidsen T.M."/>
            <person name="Wayne K.J."/>
            <person name="Tettelin H."/>
            <person name="Glass J.I."/>
            <person name="Rusch D."/>
            <person name="Podicherti R."/>
            <person name="Tsui H.-C.T."/>
            <person name="Winkler M.E."/>
        </authorList>
    </citation>
    <scope>NUCLEOTIDE SEQUENCE</scope>
</reference>
<evidence type="ECO:0000256" key="6">
    <source>
        <dbReference type="ARBA" id="ARBA00023141"/>
    </source>
</evidence>
<dbReference type="EC" id="4.2.1.20" evidence="3"/>
<evidence type="ECO:0000256" key="2">
    <source>
        <dbReference type="ARBA" id="ARBA00011270"/>
    </source>
</evidence>
<protein>
    <recommendedName>
        <fullName evidence="3">tryptophan synthase</fullName>
        <ecNumber evidence="3">4.2.1.20</ecNumber>
    </recommendedName>
</protein>
<dbReference type="InterPro" id="IPR011060">
    <property type="entry name" value="RibuloseP-bd_barrel"/>
</dbReference>
<evidence type="ECO:0000256" key="5">
    <source>
        <dbReference type="ARBA" id="ARBA00022822"/>
    </source>
</evidence>
<name>A0A383B458_9ZZZZ</name>
<evidence type="ECO:0000313" key="9">
    <source>
        <dbReference type="EMBL" id="SVE14529.1"/>
    </source>
</evidence>
<dbReference type="PANTHER" id="PTHR43406">
    <property type="entry name" value="TRYPTOPHAN SYNTHASE, ALPHA CHAIN"/>
    <property type="match status" value="1"/>
</dbReference>
<evidence type="ECO:0000256" key="3">
    <source>
        <dbReference type="ARBA" id="ARBA00012043"/>
    </source>
</evidence>
<dbReference type="Gene3D" id="3.20.20.70">
    <property type="entry name" value="Aldolase class I"/>
    <property type="match status" value="1"/>
</dbReference>
<evidence type="ECO:0000256" key="8">
    <source>
        <dbReference type="ARBA" id="ARBA00049047"/>
    </source>
</evidence>
<evidence type="ECO:0000256" key="7">
    <source>
        <dbReference type="ARBA" id="ARBA00023239"/>
    </source>
</evidence>
<feature type="non-terminal residue" evidence="9">
    <location>
        <position position="1"/>
    </location>
</feature>
<accession>A0A383B458</accession>
<comment type="catalytic activity">
    <reaction evidence="8">
        <text>(1S,2R)-1-C-(indol-3-yl)glycerol 3-phosphate + L-serine = D-glyceraldehyde 3-phosphate + L-tryptophan + H2O</text>
        <dbReference type="Rhea" id="RHEA:10532"/>
        <dbReference type="ChEBI" id="CHEBI:15377"/>
        <dbReference type="ChEBI" id="CHEBI:33384"/>
        <dbReference type="ChEBI" id="CHEBI:57912"/>
        <dbReference type="ChEBI" id="CHEBI:58866"/>
        <dbReference type="ChEBI" id="CHEBI:59776"/>
        <dbReference type="EC" id="4.2.1.20"/>
    </reaction>
</comment>
<keyword evidence="6" id="KW-0057">Aromatic amino acid biosynthesis</keyword>
<keyword evidence="7" id="KW-0456">Lyase</keyword>
<dbReference type="AlphaFoldDB" id="A0A383B458"/>
<dbReference type="CDD" id="cd04724">
    <property type="entry name" value="Tryptophan_synthase_alpha"/>
    <property type="match status" value="1"/>
</dbReference>
<dbReference type="InterPro" id="IPR013785">
    <property type="entry name" value="Aldolase_TIM"/>
</dbReference>
<evidence type="ECO:0000256" key="1">
    <source>
        <dbReference type="ARBA" id="ARBA00004733"/>
    </source>
</evidence>
<keyword evidence="4" id="KW-0028">Amino-acid biosynthesis</keyword>
<dbReference type="EMBL" id="UINC01197179">
    <property type="protein sequence ID" value="SVE14529.1"/>
    <property type="molecule type" value="Genomic_DNA"/>
</dbReference>
<gene>
    <name evidence="9" type="ORF">METZ01_LOCUS467383</name>
</gene>
<dbReference type="InterPro" id="IPR002028">
    <property type="entry name" value="Trp_synthase_suA"/>
</dbReference>
<dbReference type="Pfam" id="PF00290">
    <property type="entry name" value="Trp_syntA"/>
    <property type="match status" value="1"/>
</dbReference>
<organism evidence="9">
    <name type="scientific">marine metagenome</name>
    <dbReference type="NCBI Taxonomy" id="408172"/>
    <lineage>
        <taxon>unclassified sequences</taxon>
        <taxon>metagenomes</taxon>
        <taxon>ecological metagenomes</taxon>
    </lineage>
</organism>
<proteinExistence type="predicted"/>
<dbReference type="NCBIfam" id="TIGR00262">
    <property type="entry name" value="trpA"/>
    <property type="match status" value="1"/>
</dbReference>
<evidence type="ECO:0000256" key="4">
    <source>
        <dbReference type="ARBA" id="ARBA00022605"/>
    </source>
</evidence>